<dbReference type="SUPFAM" id="SSF140566">
    <property type="entry name" value="FlgN-like"/>
    <property type="match status" value="1"/>
</dbReference>
<accession>A0A512TJ28</accession>
<evidence type="ECO:0000313" key="3">
    <source>
        <dbReference type="Proteomes" id="UP000321089"/>
    </source>
</evidence>
<dbReference type="Gene3D" id="1.20.58.300">
    <property type="entry name" value="FlgN-like"/>
    <property type="match status" value="1"/>
</dbReference>
<dbReference type="EMBL" id="BKBC01000005">
    <property type="protein sequence ID" value="GEQ20101.1"/>
    <property type="molecule type" value="Genomic_DNA"/>
</dbReference>
<sequence>MINELIKLIESQEKELKKLLQLLKIQYKLIIGRDIFGLEGLVDKINICGKAIARQEIERRNILGDNSIKDFVNNSNSEELKENYNKIQNTLSLVVNQKETNELLLRQEMSFNNRMLEIITPRREIKTYNSYGNLSK</sequence>
<proteinExistence type="predicted"/>
<name>A0A512TJ28_CLOBU</name>
<comment type="caution">
    <text evidence="2">The sequence shown here is derived from an EMBL/GenBank/DDBJ whole genome shotgun (WGS) entry which is preliminary data.</text>
</comment>
<gene>
    <name evidence="2" type="ORF">CBU02nite_06070</name>
</gene>
<dbReference type="Proteomes" id="UP000321089">
    <property type="component" value="Unassembled WGS sequence"/>
</dbReference>
<organism evidence="2 3">
    <name type="scientific">Clostridium butyricum</name>
    <dbReference type="NCBI Taxonomy" id="1492"/>
    <lineage>
        <taxon>Bacteria</taxon>
        <taxon>Bacillati</taxon>
        <taxon>Bacillota</taxon>
        <taxon>Clostridia</taxon>
        <taxon>Eubacteriales</taxon>
        <taxon>Clostridiaceae</taxon>
        <taxon>Clostridium</taxon>
    </lineage>
</organism>
<keyword evidence="2" id="KW-0969">Cilium</keyword>
<dbReference type="InterPro" id="IPR007809">
    <property type="entry name" value="FlgN-like"/>
</dbReference>
<dbReference type="GO" id="GO:0044780">
    <property type="term" value="P:bacterial-type flagellum assembly"/>
    <property type="evidence" value="ECO:0007669"/>
    <property type="project" value="InterPro"/>
</dbReference>
<keyword evidence="1" id="KW-1005">Bacterial flagellum biogenesis</keyword>
<dbReference type="RefSeq" id="WP_024040254.1">
    <property type="nucleotide sequence ID" value="NZ_BKBC01000005.1"/>
</dbReference>
<keyword evidence="2" id="KW-0282">Flagellum</keyword>
<protein>
    <submittedName>
        <fullName evidence="2">Flagellar biosynthesis protein</fullName>
    </submittedName>
</protein>
<evidence type="ECO:0000256" key="1">
    <source>
        <dbReference type="ARBA" id="ARBA00022795"/>
    </source>
</evidence>
<reference evidence="2 3" key="1">
    <citation type="submission" date="2019-07" db="EMBL/GenBank/DDBJ databases">
        <title>Whole genome shotgun sequence of Clostridium butyricum NBRC 3858.</title>
        <authorList>
            <person name="Hosoyama A."/>
            <person name="Uohara A."/>
            <person name="Ohji S."/>
            <person name="Ichikawa N."/>
        </authorList>
    </citation>
    <scope>NUCLEOTIDE SEQUENCE [LARGE SCALE GENOMIC DNA]</scope>
    <source>
        <strain evidence="2 3">NBRC 3858</strain>
    </source>
</reference>
<dbReference type="AlphaFoldDB" id="A0A512TJ28"/>
<keyword evidence="2" id="KW-0966">Cell projection</keyword>
<dbReference type="InterPro" id="IPR036679">
    <property type="entry name" value="FlgN-like_sf"/>
</dbReference>
<dbReference type="Pfam" id="PF05130">
    <property type="entry name" value="FlgN"/>
    <property type="match status" value="1"/>
</dbReference>
<evidence type="ECO:0000313" key="2">
    <source>
        <dbReference type="EMBL" id="GEQ20101.1"/>
    </source>
</evidence>